<dbReference type="Pfam" id="PF07715">
    <property type="entry name" value="Plug"/>
    <property type="match status" value="1"/>
</dbReference>
<protein>
    <submittedName>
        <fullName evidence="18">TonB-dependent siderophore receptor</fullName>
    </submittedName>
</protein>
<keyword evidence="3 14" id="KW-0813">Transport</keyword>
<keyword evidence="4 14" id="KW-1134">Transmembrane beta strand</keyword>
<evidence type="ECO:0000256" key="14">
    <source>
        <dbReference type="PROSITE-ProRule" id="PRU01360"/>
    </source>
</evidence>
<evidence type="ECO:0000256" key="11">
    <source>
        <dbReference type="ARBA" id="ARBA00023136"/>
    </source>
</evidence>
<dbReference type="PANTHER" id="PTHR32552">
    <property type="entry name" value="FERRICHROME IRON RECEPTOR-RELATED"/>
    <property type="match status" value="1"/>
</dbReference>
<evidence type="ECO:0000256" key="3">
    <source>
        <dbReference type="ARBA" id="ARBA00022448"/>
    </source>
</evidence>
<dbReference type="InterPro" id="IPR012910">
    <property type="entry name" value="Plug_dom"/>
</dbReference>
<dbReference type="SUPFAM" id="SSF56935">
    <property type="entry name" value="Porins"/>
    <property type="match status" value="1"/>
</dbReference>
<evidence type="ECO:0000256" key="2">
    <source>
        <dbReference type="ARBA" id="ARBA00009810"/>
    </source>
</evidence>
<feature type="signal peptide" evidence="16">
    <location>
        <begin position="1"/>
        <end position="42"/>
    </location>
</feature>
<dbReference type="GO" id="GO:0015344">
    <property type="term" value="F:siderophore uptake transmembrane transporter activity"/>
    <property type="evidence" value="ECO:0007669"/>
    <property type="project" value="TreeGrafter"/>
</dbReference>
<evidence type="ECO:0000256" key="13">
    <source>
        <dbReference type="ARBA" id="ARBA00023237"/>
    </source>
</evidence>
<dbReference type="InterPro" id="IPR000531">
    <property type="entry name" value="Beta-barrel_TonB"/>
</dbReference>
<keyword evidence="5" id="KW-0410">Iron transport</keyword>
<evidence type="ECO:0000256" key="9">
    <source>
        <dbReference type="ARBA" id="ARBA00023065"/>
    </source>
</evidence>
<dbReference type="InterPro" id="IPR036942">
    <property type="entry name" value="Beta-barrel_TonB_sf"/>
</dbReference>
<dbReference type="Gene3D" id="3.55.50.30">
    <property type="match status" value="1"/>
</dbReference>
<keyword evidence="12 18" id="KW-0675">Receptor</keyword>
<dbReference type="InterPro" id="IPR011662">
    <property type="entry name" value="Secretin/TonB_short_N"/>
</dbReference>
<comment type="caution">
    <text evidence="18">The sequence shown here is derived from an EMBL/GenBank/DDBJ whole genome shotgun (WGS) entry which is preliminary data.</text>
</comment>
<keyword evidence="6 14" id="KW-0812">Transmembrane</keyword>
<name>A0A9X1YZ22_9PSED</name>
<feature type="chain" id="PRO_5040881384" evidence="16">
    <location>
        <begin position="43"/>
        <end position="814"/>
    </location>
</feature>
<keyword evidence="10 15" id="KW-0798">TonB box</keyword>
<dbReference type="Proteomes" id="UP001155059">
    <property type="component" value="Unassembled WGS sequence"/>
</dbReference>
<evidence type="ECO:0000256" key="7">
    <source>
        <dbReference type="ARBA" id="ARBA00022729"/>
    </source>
</evidence>
<keyword evidence="13 14" id="KW-0998">Cell outer membrane</keyword>
<dbReference type="PANTHER" id="PTHR32552:SF74">
    <property type="entry name" value="HYDROXAMATE SIDEROPHORE RECEPTOR FHUE"/>
    <property type="match status" value="1"/>
</dbReference>
<comment type="similarity">
    <text evidence="2 14 15">Belongs to the TonB-dependent receptor family.</text>
</comment>
<dbReference type="NCBIfam" id="TIGR01783">
    <property type="entry name" value="TonB-siderophor"/>
    <property type="match status" value="1"/>
</dbReference>
<dbReference type="Gene3D" id="2.170.130.10">
    <property type="entry name" value="TonB-dependent receptor, plug domain"/>
    <property type="match status" value="1"/>
</dbReference>
<dbReference type="PROSITE" id="PS52016">
    <property type="entry name" value="TONB_DEPENDENT_REC_3"/>
    <property type="match status" value="1"/>
</dbReference>
<dbReference type="InterPro" id="IPR039426">
    <property type="entry name" value="TonB-dep_rcpt-like"/>
</dbReference>
<proteinExistence type="inferred from homology"/>
<evidence type="ECO:0000256" key="16">
    <source>
        <dbReference type="SAM" id="SignalP"/>
    </source>
</evidence>
<evidence type="ECO:0000259" key="17">
    <source>
        <dbReference type="SMART" id="SM00965"/>
    </source>
</evidence>
<keyword evidence="11 14" id="KW-0472">Membrane</keyword>
<evidence type="ECO:0000313" key="19">
    <source>
        <dbReference type="Proteomes" id="UP001155059"/>
    </source>
</evidence>
<dbReference type="RefSeq" id="WP_268266400.1">
    <property type="nucleotide sequence ID" value="NZ_JALQCW010000068.1"/>
</dbReference>
<dbReference type="Pfam" id="PF00593">
    <property type="entry name" value="TonB_dep_Rec_b-barrel"/>
    <property type="match status" value="1"/>
</dbReference>
<evidence type="ECO:0000256" key="12">
    <source>
        <dbReference type="ARBA" id="ARBA00023170"/>
    </source>
</evidence>
<evidence type="ECO:0000256" key="6">
    <source>
        <dbReference type="ARBA" id="ARBA00022692"/>
    </source>
</evidence>
<dbReference type="GO" id="GO:0038023">
    <property type="term" value="F:signaling receptor activity"/>
    <property type="evidence" value="ECO:0007669"/>
    <property type="project" value="InterPro"/>
</dbReference>
<reference evidence="18 19" key="1">
    <citation type="journal article" date="2022" name="Int. J. Syst. Evol. Microbiol.">
        <title>Pseudomonas aegrilactucae sp. nov. and Pseudomonas morbosilactucae sp. nov., pathogens causing bacterial rot of lettuce in Japan.</title>
        <authorList>
            <person name="Sawada H."/>
            <person name="Fujikawa T."/>
            <person name="Satou M."/>
        </authorList>
    </citation>
    <scope>NUCLEOTIDE SEQUENCE [LARGE SCALE GENOMIC DNA]</scope>
    <source>
        <strain evidence="18 19">MAFF 302030</strain>
    </source>
</reference>
<dbReference type="InterPro" id="IPR010105">
    <property type="entry name" value="TonB_sidphr_rcpt"/>
</dbReference>
<dbReference type="GO" id="GO:0009279">
    <property type="term" value="C:cell outer membrane"/>
    <property type="evidence" value="ECO:0007669"/>
    <property type="project" value="UniProtKB-SubCell"/>
</dbReference>
<feature type="domain" description="Secretin/TonB short N-terminal" evidence="17">
    <location>
        <begin position="70"/>
        <end position="121"/>
    </location>
</feature>
<keyword evidence="9" id="KW-0406">Ion transport</keyword>
<dbReference type="InterPro" id="IPR037066">
    <property type="entry name" value="Plug_dom_sf"/>
</dbReference>
<gene>
    <name evidence="18" type="ORF">M1B34_24055</name>
</gene>
<evidence type="ECO:0000313" key="18">
    <source>
        <dbReference type="EMBL" id="MCK9800671.1"/>
    </source>
</evidence>
<dbReference type="SMART" id="SM00965">
    <property type="entry name" value="STN"/>
    <property type="match status" value="1"/>
</dbReference>
<dbReference type="GO" id="GO:0015891">
    <property type="term" value="P:siderophore transport"/>
    <property type="evidence" value="ECO:0007669"/>
    <property type="project" value="InterPro"/>
</dbReference>
<reference evidence="18 19" key="2">
    <citation type="journal article" date="2023" name="Plant Pathol.">
        <title>Dismantling and reorganizing Pseudomonas marginalis sensu#lato.</title>
        <authorList>
            <person name="Sawada H."/>
            <person name="Fujikawa T."/>
            <person name="Satou M."/>
        </authorList>
    </citation>
    <scope>NUCLEOTIDE SEQUENCE [LARGE SCALE GENOMIC DNA]</scope>
    <source>
        <strain evidence="18 19">MAFF 302030</strain>
    </source>
</reference>
<accession>A0A9X1YZ22</accession>
<evidence type="ECO:0000256" key="10">
    <source>
        <dbReference type="ARBA" id="ARBA00023077"/>
    </source>
</evidence>
<dbReference type="CDD" id="cd01347">
    <property type="entry name" value="ligand_gated_channel"/>
    <property type="match status" value="1"/>
</dbReference>
<organism evidence="18 19">
    <name type="scientific">Pseudomonas morbosilactucae</name>
    <dbReference type="NCBI Taxonomy" id="2938197"/>
    <lineage>
        <taxon>Bacteria</taxon>
        <taxon>Pseudomonadati</taxon>
        <taxon>Pseudomonadota</taxon>
        <taxon>Gammaproteobacteria</taxon>
        <taxon>Pseudomonadales</taxon>
        <taxon>Pseudomonadaceae</taxon>
        <taxon>Pseudomonas</taxon>
    </lineage>
</organism>
<dbReference type="EMBL" id="JALQCW010000068">
    <property type="protein sequence ID" value="MCK9800671.1"/>
    <property type="molecule type" value="Genomic_DNA"/>
</dbReference>
<evidence type="ECO:0000256" key="5">
    <source>
        <dbReference type="ARBA" id="ARBA00022496"/>
    </source>
</evidence>
<evidence type="ECO:0000256" key="8">
    <source>
        <dbReference type="ARBA" id="ARBA00023004"/>
    </source>
</evidence>
<comment type="subcellular location">
    <subcellularLocation>
        <location evidence="1 14">Cell outer membrane</location>
        <topology evidence="1 14">Multi-pass membrane protein</topology>
    </subcellularLocation>
</comment>
<dbReference type="Pfam" id="PF07660">
    <property type="entry name" value="STN"/>
    <property type="match status" value="1"/>
</dbReference>
<evidence type="ECO:0000256" key="1">
    <source>
        <dbReference type="ARBA" id="ARBA00004571"/>
    </source>
</evidence>
<dbReference type="FunFam" id="2.170.130.10:FF:000010">
    <property type="entry name" value="Ferripyoverdine receptor"/>
    <property type="match status" value="1"/>
</dbReference>
<keyword evidence="8" id="KW-0408">Iron</keyword>
<evidence type="ECO:0000256" key="4">
    <source>
        <dbReference type="ARBA" id="ARBA00022452"/>
    </source>
</evidence>
<evidence type="ECO:0000256" key="15">
    <source>
        <dbReference type="RuleBase" id="RU003357"/>
    </source>
</evidence>
<dbReference type="Gene3D" id="2.40.170.20">
    <property type="entry name" value="TonB-dependent receptor, beta-barrel domain"/>
    <property type="match status" value="1"/>
</dbReference>
<sequence>MTALLPPALPPLATHPLHLSLRRALLCGAVMLPLALSANAYAEPAGEQAYHLAQGDLSQVLTRFAAEAGVVLSFDANLTRGRQSPGLEGRYSIDAGLNRLLNGSGLQAIRESDGRYSLAPLTEAKGALELGATTVTGQQLGATTEDSGSYTTGSMQTATKLPLSIRQTPQSVSVVTRQRMDDRGMQTIHDVVKDVPGLTLSNDGPERPTYYARGFSVDNILYDGLPTTVASYTSRDTIAATETAMLDRVEVVRGATGLMTGSGSPSAAINLVRKRPTKEAMASISAGAGSWDNYRGELDASSALNDAGTVRGRAVTSYQVKNSFQDVVNKEHSLFYAITEFDLTDATLFTFGASNQNLNNNTAWGGVPTGSDGRDLKLSRSTFLGNDWGRWDQDNNSVFAELEQRFDNDWKLRLAATKSWSKLDLFASYATAGTGNTFDQMTGKFRYENDQSSYDAFASGPFQLLGREHELVLGASHRRETFEGYGTTVVSARDIDIYNWNPHTVAKPAVNMSAWQQQSETEQTGTYVTGRFSLADPLHLILGARLDWYDYQIDTLGSNTKTDKVTRNVTRYAGLIYDLNDTYSVYASYTDIFSPQGVVDADNSPIKPITGKNYEAGIKGEYFNGALNASAAVYRIDQENRASIVNVGCTPAGTTCYVASGEVRSEGLELEVNGALTNRWQLSAGYTYNSAKYRKDAQASNEGKLFNSDLPRHLFKLNTTYTLPGALERWRVGGGLTSQNTTYNKGDGYRIEQEGYTLVDLMLGYKPTDHLDLRLNVNNVFDKKYYQSINSNTWNAFNVYGDPRNFMLSAKYSF</sequence>
<keyword evidence="7 16" id="KW-0732">Signal</keyword>
<dbReference type="AlphaFoldDB" id="A0A9X1YZ22"/>